<accession>A0A0B0MSV4</accession>
<keyword evidence="1" id="KW-0378">Hydrolase</keyword>
<proteinExistence type="predicted"/>
<name>A0A0B0MSV4_GOSAR</name>
<keyword evidence="1" id="KW-0482">Metalloprotease</keyword>
<dbReference type="AlphaFoldDB" id="A0A0B0MSV4"/>
<reference evidence="2" key="1">
    <citation type="submission" date="2014-09" db="EMBL/GenBank/DDBJ databases">
        <authorList>
            <person name="Mudge J."/>
            <person name="Ramaraj T."/>
            <person name="Lindquist I.E."/>
            <person name="Bharti A.K."/>
            <person name="Sundararajan A."/>
            <person name="Cameron C.T."/>
            <person name="Woodward J.E."/>
            <person name="May G.D."/>
            <person name="Brubaker C."/>
            <person name="Broadhvest J."/>
            <person name="Wilkins T.A."/>
        </authorList>
    </citation>
    <scope>NUCLEOTIDE SEQUENCE</scope>
    <source>
        <strain evidence="2">cv. AKA8401</strain>
    </source>
</reference>
<dbReference type="Proteomes" id="UP000032142">
    <property type="component" value="Unassembled WGS sequence"/>
</dbReference>
<evidence type="ECO:0000313" key="1">
    <source>
        <dbReference type="EMBL" id="KHG03795.1"/>
    </source>
</evidence>
<keyword evidence="2" id="KW-1185">Reference proteome</keyword>
<comment type="caution">
    <text evidence="1">The sequence shown here is derived from an EMBL/GenBank/DDBJ whole genome shotgun (WGS) entry which is preliminary data.</text>
</comment>
<protein>
    <submittedName>
        <fullName evidence="1">ATP-dependent zinc metalloprotease FtsH</fullName>
    </submittedName>
</protein>
<dbReference type="GO" id="GO:0006508">
    <property type="term" value="P:proteolysis"/>
    <property type="evidence" value="ECO:0007669"/>
    <property type="project" value="UniProtKB-KW"/>
</dbReference>
<dbReference type="GO" id="GO:0008237">
    <property type="term" value="F:metallopeptidase activity"/>
    <property type="evidence" value="ECO:0007669"/>
    <property type="project" value="UniProtKB-KW"/>
</dbReference>
<sequence>MGKKISHSFPLSNVLMVRLYLKDQIQPVMVPSTLSPIAGPPSNVPANSNPNFYDVNKRTEFRTRFDTF</sequence>
<organism evidence="1 2">
    <name type="scientific">Gossypium arboreum</name>
    <name type="common">Tree cotton</name>
    <name type="synonym">Gossypium nanking</name>
    <dbReference type="NCBI Taxonomy" id="29729"/>
    <lineage>
        <taxon>Eukaryota</taxon>
        <taxon>Viridiplantae</taxon>
        <taxon>Streptophyta</taxon>
        <taxon>Embryophyta</taxon>
        <taxon>Tracheophyta</taxon>
        <taxon>Spermatophyta</taxon>
        <taxon>Magnoliopsida</taxon>
        <taxon>eudicotyledons</taxon>
        <taxon>Gunneridae</taxon>
        <taxon>Pentapetalae</taxon>
        <taxon>rosids</taxon>
        <taxon>malvids</taxon>
        <taxon>Malvales</taxon>
        <taxon>Malvaceae</taxon>
        <taxon>Malvoideae</taxon>
        <taxon>Gossypium</taxon>
    </lineage>
</organism>
<dbReference type="EMBL" id="JRRC01386945">
    <property type="protein sequence ID" value="KHG03795.1"/>
    <property type="molecule type" value="Genomic_DNA"/>
</dbReference>
<gene>
    <name evidence="1" type="ORF">F383_28119</name>
</gene>
<keyword evidence="1" id="KW-0645">Protease</keyword>
<evidence type="ECO:0000313" key="2">
    <source>
        <dbReference type="Proteomes" id="UP000032142"/>
    </source>
</evidence>